<evidence type="ECO:0000313" key="1">
    <source>
        <dbReference type="EMBL" id="KKF00076.1"/>
    </source>
</evidence>
<dbReference type="EMBL" id="JYNU01000058">
    <property type="protein sequence ID" value="KMO68448.1"/>
    <property type="molecule type" value="Genomic_DNA"/>
</dbReference>
<evidence type="ECO:0000313" key="4">
    <source>
        <dbReference type="Proteomes" id="UP000034150"/>
    </source>
</evidence>
<name>A0A0J6VG50_9MYCO</name>
<reference evidence="2 5" key="1">
    <citation type="journal article" date="2015" name="Genome Biol. Evol.">
        <title>Characterization of Three Mycobacterium spp. with Potential Use in Bioremediation by Genome Sequencing and Comparative Genomics.</title>
        <authorList>
            <person name="Das S."/>
            <person name="Pettersson B.M."/>
            <person name="Behra P.R."/>
            <person name="Ramesh M."/>
            <person name="Dasgupta S."/>
            <person name="Bhattacharya A."/>
            <person name="Kirsebom L.A."/>
        </authorList>
    </citation>
    <scope>NUCLEOTIDE SEQUENCE [LARGE SCALE GENOMIC DNA]</scope>
    <source>
        <strain evidence="2 5">DSM 44075</strain>
    </source>
</reference>
<dbReference type="GO" id="GO:0016787">
    <property type="term" value="F:hydrolase activity"/>
    <property type="evidence" value="ECO:0007669"/>
    <property type="project" value="UniProtKB-KW"/>
</dbReference>
<accession>A0A0J6VG50</accession>
<dbReference type="Gene3D" id="3.40.50.1820">
    <property type="entry name" value="alpha/beta hydrolase"/>
    <property type="match status" value="1"/>
</dbReference>
<evidence type="ECO:0000313" key="2">
    <source>
        <dbReference type="EMBL" id="KMO68448.1"/>
    </source>
</evidence>
<organism evidence="2 5">
    <name type="scientific">Mycolicibacterium obuense</name>
    <dbReference type="NCBI Taxonomy" id="1807"/>
    <lineage>
        <taxon>Bacteria</taxon>
        <taxon>Bacillati</taxon>
        <taxon>Actinomycetota</taxon>
        <taxon>Actinomycetes</taxon>
        <taxon>Mycobacteriales</taxon>
        <taxon>Mycobacteriaceae</taxon>
        <taxon>Mycolicibacterium</taxon>
    </lineage>
</organism>
<evidence type="ECO:0000313" key="3">
    <source>
        <dbReference type="EMBL" id="TDL09622.1"/>
    </source>
</evidence>
<dbReference type="EMBL" id="LAUZ02000075">
    <property type="protein sequence ID" value="KKF00076.1"/>
    <property type="molecule type" value="Genomic_DNA"/>
</dbReference>
<keyword evidence="4" id="KW-1185">Reference proteome</keyword>
<evidence type="ECO:0000313" key="5">
    <source>
        <dbReference type="Proteomes" id="UP000036313"/>
    </source>
</evidence>
<dbReference type="Proteomes" id="UP000034150">
    <property type="component" value="Unassembled WGS sequence"/>
</dbReference>
<reference evidence="1 4" key="2">
    <citation type="submission" date="2015-04" db="EMBL/GenBank/DDBJ databases">
        <title>Genome sequence of Mycobacterium obuense UC1.</title>
        <authorList>
            <person name="Greninger A.L."/>
            <person name="Cunningham G."/>
            <person name="Chiu C.Y."/>
            <person name="Miller S."/>
        </authorList>
    </citation>
    <scope>NUCLEOTIDE SEQUENCE [LARGE SCALE GENOMIC DNA]</scope>
    <source>
        <strain evidence="1 4">UC1</strain>
    </source>
</reference>
<sequence>MPAPMITVDGVGVPVEVTGPENGSVVVLLGAAQKAPAAYEAICQRLHTASLRTVVIGPDPRLTAKSVIDILDKLDVRWALLVGDRLGGELAWELAATRLDRFIGLVVIDRGHPRVPDLAGAVRDDSCPPVELNTTALVSTPAARAVAKASQRFVYGEYRIVDLLGRRQAADSTAQLAAEIVMRTSTW</sequence>
<evidence type="ECO:0000313" key="6">
    <source>
        <dbReference type="Proteomes" id="UP000294952"/>
    </source>
</evidence>
<dbReference type="EMBL" id="SDLP01000002">
    <property type="protein sequence ID" value="TDL09622.1"/>
    <property type="molecule type" value="Genomic_DNA"/>
</dbReference>
<dbReference type="RefSeq" id="WP_046364916.1">
    <property type="nucleotide sequence ID" value="NZ_CALTXN010000024.1"/>
</dbReference>
<reference evidence="3 6" key="3">
    <citation type="submission" date="2019-01" db="EMBL/GenBank/DDBJ databases">
        <title>High-quality-draft genome sequences of five non-tuberculosis mycobacteriaceae isolated from a nosocomial environment.</title>
        <authorList>
            <person name="Tiago I."/>
            <person name="Alarico S."/>
            <person name="Pereira S.G."/>
            <person name="Coelho C."/>
            <person name="Maranha A."/>
            <person name="Empadinhas N."/>
        </authorList>
    </citation>
    <scope>NUCLEOTIDE SEQUENCE [LARGE SCALE GENOMIC DNA]</scope>
    <source>
        <strain evidence="3 6">22DIII</strain>
    </source>
</reference>
<dbReference type="SUPFAM" id="SSF53474">
    <property type="entry name" value="alpha/beta-Hydrolases"/>
    <property type="match status" value="1"/>
</dbReference>
<dbReference type="OrthoDB" id="4743826at2"/>
<dbReference type="STRING" id="1807.MOBUDSM44075_05450"/>
<dbReference type="AlphaFoldDB" id="A0A0J6VG50"/>
<dbReference type="PATRIC" id="fig|1807.13.peg.4824"/>
<comment type="caution">
    <text evidence="2">The sequence shown here is derived from an EMBL/GenBank/DDBJ whole genome shotgun (WGS) entry which is preliminary data.</text>
</comment>
<proteinExistence type="predicted"/>
<protein>
    <submittedName>
        <fullName evidence="1">Alpha/beta hydrolase</fullName>
    </submittedName>
</protein>
<dbReference type="InterPro" id="IPR029058">
    <property type="entry name" value="AB_hydrolase_fold"/>
</dbReference>
<keyword evidence="1" id="KW-0378">Hydrolase</keyword>
<dbReference type="Proteomes" id="UP000294952">
    <property type="component" value="Unassembled WGS sequence"/>
</dbReference>
<dbReference type="Proteomes" id="UP000036313">
    <property type="component" value="Unassembled WGS sequence"/>
</dbReference>
<gene>
    <name evidence="3" type="ORF">EUA04_06495</name>
    <name evidence="2" type="ORF">MOBUDSM44075_05450</name>
    <name evidence="1" type="ORF">WN67_20655</name>
</gene>